<organism evidence="1 2">
    <name type="scientific">Capsicum annuum</name>
    <name type="common">Capsicum pepper</name>
    <dbReference type="NCBI Taxonomy" id="4072"/>
    <lineage>
        <taxon>Eukaryota</taxon>
        <taxon>Viridiplantae</taxon>
        <taxon>Streptophyta</taxon>
        <taxon>Embryophyta</taxon>
        <taxon>Tracheophyta</taxon>
        <taxon>Spermatophyta</taxon>
        <taxon>Magnoliopsida</taxon>
        <taxon>eudicotyledons</taxon>
        <taxon>Gunneridae</taxon>
        <taxon>Pentapetalae</taxon>
        <taxon>asterids</taxon>
        <taxon>lamiids</taxon>
        <taxon>Solanales</taxon>
        <taxon>Solanaceae</taxon>
        <taxon>Solanoideae</taxon>
        <taxon>Capsiceae</taxon>
        <taxon>Capsicum</taxon>
    </lineage>
</organism>
<reference evidence="1 2" key="1">
    <citation type="journal article" date="2014" name="Nat. Genet.">
        <title>Genome sequence of the hot pepper provides insights into the evolution of pungency in Capsicum species.</title>
        <authorList>
            <person name="Kim S."/>
            <person name="Park M."/>
            <person name="Yeom S.I."/>
            <person name="Kim Y.M."/>
            <person name="Lee J.M."/>
            <person name="Lee H.A."/>
            <person name="Seo E."/>
            <person name="Choi J."/>
            <person name="Cheong K."/>
            <person name="Kim K.T."/>
            <person name="Jung K."/>
            <person name="Lee G.W."/>
            <person name="Oh S.K."/>
            <person name="Bae C."/>
            <person name="Kim S.B."/>
            <person name="Lee H.Y."/>
            <person name="Kim S.Y."/>
            <person name="Kim M.S."/>
            <person name="Kang B.C."/>
            <person name="Jo Y.D."/>
            <person name="Yang H.B."/>
            <person name="Jeong H.J."/>
            <person name="Kang W.H."/>
            <person name="Kwon J.K."/>
            <person name="Shin C."/>
            <person name="Lim J.Y."/>
            <person name="Park J.H."/>
            <person name="Huh J.H."/>
            <person name="Kim J.S."/>
            <person name="Kim B.D."/>
            <person name="Cohen O."/>
            <person name="Paran I."/>
            <person name="Suh M.C."/>
            <person name="Lee S.B."/>
            <person name="Kim Y.K."/>
            <person name="Shin Y."/>
            <person name="Noh S.J."/>
            <person name="Park J."/>
            <person name="Seo Y.S."/>
            <person name="Kwon S.Y."/>
            <person name="Kim H.A."/>
            <person name="Park J.M."/>
            <person name="Kim H.J."/>
            <person name="Choi S.B."/>
            <person name="Bosland P.W."/>
            <person name="Reeves G."/>
            <person name="Jo S.H."/>
            <person name="Lee B.W."/>
            <person name="Cho H.T."/>
            <person name="Choi H.S."/>
            <person name="Lee M.S."/>
            <person name="Yu Y."/>
            <person name="Do Choi Y."/>
            <person name="Park B.S."/>
            <person name="van Deynze A."/>
            <person name="Ashrafi H."/>
            <person name="Hill T."/>
            <person name="Kim W.T."/>
            <person name="Pai H.S."/>
            <person name="Ahn H.K."/>
            <person name="Yeam I."/>
            <person name="Giovannoni J.J."/>
            <person name="Rose J.K."/>
            <person name="Sorensen I."/>
            <person name="Lee S.J."/>
            <person name="Kim R.W."/>
            <person name="Choi I.Y."/>
            <person name="Choi B.S."/>
            <person name="Lim J.S."/>
            <person name="Lee Y.H."/>
            <person name="Choi D."/>
        </authorList>
    </citation>
    <scope>NUCLEOTIDE SEQUENCE [LARGE SCALE GENOMIC DNA]</scope>
    <source>
        <strain evidence="2">cv. CM334</strain>
    </source>
</reference>
<dbReference type="EMBL" id="AYRZ02000526">
    <property type="protein sequence ID" value="PHT60894.1"/>
    <property type="molecule type" value="Genomic_DNA"/>
</dbReference>
<dbReference type="Proteomes" id="UP000222542">
    <property type="component" value="Unassembled WGS sequence"/>
</dbReference>
<sequence>MAAVSACFFTVTSTKTQSILFCRKPSSFILKYSRVHSFHSSKNLYTRRRSSAHLVRASLDVGVGVRAESDKLPSDVRKRAMDAVDALGRRVTVGDLASKAGLQLTEAQKALQALATDTNGFLEIRCARHKQPGEMLDLGRGITSPNLFPRPLGCCYIHCSINFPIVAMPSKNDVPSLFSVIIC</sequence>
<proteinExistence type="predicted"/>
<gene>
    <name evidence="1" type="ORF">T459_35257</name>
</gene>
<protein>
    <submittedName>
        <fullName evidence="1">Uncharacterized protein</fullName>
    </submittedName>
</protein>
<keyword evidence="2" id="KW-1185">Reference proteome</keyword>
<evidence type="ECO:0000313" key="2">
    <source>
        <dbReference type="Proteomes" id="UP000222542"/>
    </source>
</evidence>
<accession>A0A2G2XTP9</accession>
<comment type="caution">
    <text evidence="1">The sequence shown here is derived from an EMBL/GenBank/DDBJ whole genome shotgun (WGS) entry which is preliminary data.</text>
</comment>
<dbReference type="Gramene" id="PHT60894">
    <property type="protein sequence ID" value="PHT60894"/>
    <property type="gene ID" value="T459_35257"/>
</dbReference>
<dbReference type="STRING" id="4072.A0A2G2XTP9"/>
<dbReference type="PANTHER" id="PTHR47380:SF4">
    <property type="entry name" value="OS02G0533000 PROTEIN"/>
    <property type="match status" value="1"/>
</dbReference>
<dbReference type="AlphaFoldDB" id="A0A2G2XTP9"/>
<reference evidence="1 2" key="2">
    <citation type="journal article" date="2017" name="Genome Biol.">
        <title>New reference genome sequences of hot pepper reveal the massive evolution of plant disease-resistance genes by retroduplication.</title>
        <authorList>
            <person name="Kim S."/>
            <person name="Park J."/>
            <person name="Yeom S.I."/>
            <person name="Kim Y.M."/>
            <person name="Seo E."/>
            <person name="Kim K.T."/>
            <person name="Kim M.S."/>
            <person name="Lee J.M."/>
            <person name="Cheong K."/>
            <person name="Shin H.S."/>
            <person name="Kim S.B."/>
            <person name="Han K."/>
            <person name="Lee J."/>
            <person name="Park M."/>
            <person name="Lee H.A."/>
            <person name="Lee H.Y."/>
            <person name="Lee Y."/>
            <person name="Oh S."/>
            <person name="Lee J.H."/>
            <person name="Choi E."/>
            <person name="Choi E."/>
            <person name="Lee S.E."/>
            <person name="Jeon J."/>
            <person name="Kim H."/>
            <person name="Choi G."/>
            <person name="Song H."/>
            <person name="Lee J."/>
            <person name="Lee S.C."/>
            <person name="Kwon J.K."/>
            <person name="Lee H.Y."/>
            <person name="Koo N."/>
            <person name="Hong Y."/>
            <person name="Kim R.W."/>
            <person name="Kang W.H."/>
            <person name="Huh J.H."/>
            <person name="Kang B.C."/>
            <person name="Yang T.J."/>
            <person name="Lee Y.H."/>
            <person name="Bennetzen J.L."/>
            <person name="Choi D."/>
        </authorList>
    </citation>
    <scope>NUCLEOTIDE SEQUENCE [LARGE SCALE GENOMIC DNA]</scope>
    <source>
        <strain evidence="2">cv. CM334</strain>
    </source>
</reference>
<dbReference type="InterPro" id="IPR044200">
    <property type="entry name" value="At5g03900-like"/>
</dbReference>
<dbReference type="PANTHER" id="PTHR47380">
    <property type="entry name" value="OS02G0533000 PROTEIN"/>
    <property type="match status" value="1"/>
</dbReference>
<evidence type="ECO:0000313" key="1">
    <source>
        <dbReference type="EMBL" id="PHT60894.1"/>
    </source>
</evidence>
<name>A0A2G2XTP9_CAPAN</name>